<dbReference type="GO" id="GO:0005739">
    <property type="term" value="C:mitochondrion"/>
    <property type="evidence" value="ECO:0007669"/>
    <property type="project" value="TreeGrafter"/>
</dbReference>
<sequence length="280" mass="30945">MTSVLSSRGRLVSYLSGVHVLVGRVSSVRTFSAAGSKETHVAMTTHDMGPRTVWPDDIIGPFGPHDQRFLLPGNSGFHLHLQGVTEQKKNSPGHMTLPDVVTGPAPSERHLSILTQTVRGAVQYFDSSRVECVIQTCPELLKRDFLSMFPEAPPSQMMAVTVTQRTKNDMSSWSSEVEEEREEMLHTFIDGAQQICLALQSEGFWADFIDPSSGLAFFGPYTNLPLFETDERYAQLGFRVDDLGCCKVIRHALWGTNVFVGTILTNAPPSSDIMRKLQGS</sequence>
<dbReference type="AlphaFoldDB" id="A0A3Q3F7H2"/>
<proteinExistence type="predicted"/>
<dbReference type="GO" id="GO:0009235">
    <property type="term" value="P:cobalamin metabolic process"/>
    <property type="evidence" value="ECO:0007669"/>
    <property type="project" value="InterPro"/>
</dbReference>
<dbReference type="Proteomes" id="UP000261660">
    <property type="component" value="Unplaced"/>
</dbReference>
<evidence type="ECO:0000313" key="2">
    <source>
        <dbReference type="Proteomes" id="UP000261660"/>
    </source>
</evidence>
<dbReference type="FunCoup" id="A0A3Q3F7H2">
    <property type="interactions" value="1331"/>
</dbReference>
<reference evidence="1" key="1">
    <citation type="submission" date="2025-08" db="UniProtKB">
        <authorList>
            <consortium name="Ensembl"/>
        </authorList>
    </citation>
    <scope>IDENTIFICATION</scope>
</reference>
<dbReference type="Ensembl" id="ENSLBET00000016453.1">
    <property type="protein sequence ID" value="ENSLBEP00000015524.1"/>
    <property type="gene ID" value="ENSLBEG00000012072.1"/>
</dbReference>
<dbReference type="InParanoid" id="A0A3Q3F7H2"/>
<accession>A0A3Q3F7H2</accession>
<reference evidence="1" key="2">
    <citation type="submission" date="2025-09" db="UniProtKB">
        <authorList>
            <consortium name="Ensembl"/>
        </authorList>
    </citation>
    <scope>IDENTIFICATION</scope>
</reference>
<organism evidence="1 2">
    <name type="scientific">Labrus bergylta</name>
    <name type="common">ballan wrasse</name>
    <dbReference type="NCBI Taxonomy" id="56723"/>
    <lineage>
        <taxon>Eukaryota</taxon>
        <taxon>Metazoa</taxon>
        <taxon>Chordata</taxon>
        <taxon>Craniata</taxon>
        <taxon>Vertebrata</taxon>
        <taxon>Euteleostomi</taxon>
        <taxon>Actinopterygii</taxon>
        <taxon>Neopterygii</taxon>
        <taxon>Teleostei</taxon>
        <taxon>Neoteleostei</taxon>
        <taxon>Acanthomorphata</taxon>
        <taxon>Eupercaria</taxon>
        <taxon>Labriformes</taxon>
        <taxon>Labridae</taxon>
        <taxon>Labrus</taxon>
    </lineage>
</organism>
<dbReference type="Pfam" id="PF10229">
    <property type="entry name" value="MMADHC"/>
    <property type="match status" value="1"/>
</dbReference>
<dbReference type="InterPro" id="IPR019362">
    <property type="entry name" value="MMADHC"/>
</dbReference>
<name>A0A3Q3F7H2_9LABR</name>
<dbReference type="STRING" id="56723.ENSLBEP00000015524"/>
<keyword evidence="2" id="KW-1185">Reference proteome</keyword>
<evidence type="ECO:0000313" key="1">
    <source>
        <dbReference type="Ensembl" id="ENSLBEP00000015524.1"/>
    </source>
</evidence>
<dbReference type="GeneTree" id="ENSGT00390000015050"/>
<dbReference type="PANTHER" id="PTHR13192">
    <property type="entry name" value="MY011 PROTEIN"/>
    <property type="match status" value="1"/>
</dbReference>
<protein>
    <submittedName>
        <fullName evidence="1">Metabolism of cobalamin associated Db</fullName>
    </submittedName>
</protein>
<dbReference type="PANTHER" id="PTHR13192:SF3">
    <property type="entry name" value="COBALAMIN TRAFFICKING PROTEIN CBLD"/>
    <property type="match status" value="1"/>
</dbReference>